<proteinExistence type="predicted"/>
<comment type="caution">
    <text evidence="1">The sequence shown here is derived from an EMBL/GenBank/DDBJ whole genome shotgun (WGS) entry which is preliminary data.</text>
</comment>
<sequence length="325" mass="37015">MATGITSWTRLIDVNRDEVPENLQCEHIRAGEPSCNRKCYACSTSGLWKCHNEHCYGHRTKVEPECFGRRHIVYQNGWIGGWAAVRGTAQEALPQAGEWALDIIMDFWPVREMTDMHIQQLADDYRHACPGPTMRGVLLAPADYGLMCKLKGPVVTDLAPYPSALKLKDIPEHLVGEHLRAGAPSCQECFSYSDWFNSVVGWKGLWICRNTRCTGHRTRAEPECFGTSGCSVSKTSILGERWVAMRQAARKALTSAGEFALDIMDFWPVRRMEDAEIESLSRKHRTYSNGDRRVDSRITGPMTTDLNFVEKYMDLFRWPQREHDL</sequence>
<dbReference type="EMBL" id="ML978139">
    <property type="protein sequence ID" value="KAF2093262.1"/>
    <property type="molecule type" value="Genomic_DNA"/>
</dbReference>
<gene>
    <name evidence="1" type="ORF">NA57DRAFT_61775</name>
</gene>
<evidence type="ECO:0000313" key="1">
    <source>
        <dbReference type="EMBL" id="KAF2093262.1"/>
    </source>
</evidence>
<evidence type="ECO:0000313" key="2">
    <source>
        <dbReference type="Proteomes" id="UP000799772"/>
    </source>
</evidence>
<name>A0A9P4I4Z5_9PEZI</name>
<protein>
    <submittedName>
        <fullName evidence="1">Uncharacterized protein</fullName>
    </submittedName>
</protein>
<dbReference type="AlphaFoldDB" id="A0A9P4I4Z5"/>
<keyword evidence="2" id="KW-1185">Reference proteome</keyword>
<reference evidence="1" key="1">
    <citation type="journal article" date="2020" name="Stud. Mycol.">
        <title>101 Dothideomycetes genomes: a test case for predicting lifestyles and emergence of pathogens.</title>
        <authorList>
            <person name="Haridas S."/>
            <person name="Albert R."/>
            <person name="Binder M."/>
            <person name="Bloem J."/>
            <person name="Labutti K."/>
            <person name="Salamov A."/>
            <person name="Andreopoulos B."/>
            <person name="Baker S."/>
            <person name="Barry K."/>
            <person name="Bills G."/>
            <person name="Bluhm B."/>
            <person name="Cannon C."/>
            <person name="Castanera R."/>
            <person name="Culley D."/>
            <person name="Daum C."/>
            <person name="Ezra D."/>
            <person name="Gonzalez J."/>
            <person name="Henrissat B."/>
            <person name="Kuo A."/>
            <person name="Liang C."/>
            <person name="Lipzen A."/>
            <person name="Lutzoni F."/>
            <person name="Magnuson J."/>
            <person name="Mondo S."/>
            <person name="Nolan M."/>
            <person name="Ohm R."/>
            <person name="Pangilinan J."/>
            <person name="Park H.-J."/>
            <person name="Ramirez L."/>
            <person name="Alfaro M."/>
            <person name="Sun H."/>
            <person name="Tritt A."/>
            <person name="Yoshinaga Y."/>
            <person name="Zwiers L.-H."/>
            <person name="Turgeon B."/>
            <person name="Goodwin S."/>
            <person name="Spatafora J."/>
            <person name="Crous P."/>
            <person name="Grigoriev I."/>
        </authorList>
    </citation>
    <scope>NUCLEOTIDE SEQUENCE</scope>
    <source>
        <strain evidence="1">CBS 133067</strain>
    </source>
</reference>
<dbReference type="Proteomes" id="UP000799772">
    <property type="component" value="Unassembled WGS sequence"/>
</dbReference>
<accession>A0A9P4I4Z5</accession>
<organism evidence="1 2">
    <name type="scientific">Rhizodiscina lignyota</name>
    <dbReference type="NCBI Taxonomy" id="1504668"/>
    <lineage>
        <taxon>Eukaryota</taxon>
        <taxon>Fungi</taxon>
        <taxon>Dikarya</taxon>
        <taxon>Ascomycota</taxon>
        <taxon>Pezizomycotina</taxon>
        <taxon>Dothideomycetes</taxon>
        <taxon>Pleosporomycetidae</taxon>
        <taxon>Aulographales</taxon>
        <taxon>Rhizodiscinaceae</taxon>
        <taxon>Rhizodiscina</taxon>
    </lineage>
</organism>